<keyword evidence="5" id="KW-0812">Transmembrane</keyword>
<feature type="region of interest" description="Disordered" evidence="4">
    <location>
        <begin position="130"/>
        <end position="153"/>
    </location>
</feature>
<dbReference type="PANTHER" id="PTHR24124:SF14">
    <property type="entry name" value="CHROMOSOME UNDETERMINED SCAFFOLD_25, WHOLE GENOME SHOTGUN SEQUENCE"/>
    <property type="match status" value="1"/>
</dbReference>
<name>A0A813LTS9_POLGL</name>
<accession>A0A813LTS9</accession>
<feature type="region of interest" description="Disordered" evidence="4">
    <location>
        <begin position="422"/>
        <end position="457"/>
    </location>
</feature>
<feature type="region of interest" description="Disordered" evidence="4">
    <location>
        <begin position="224"/>
        <end position="277"/>
    </location>
</feature>
<protein>
    <submittedName>
        <fullName evidence="6">Uncharacterized protein</fullName>
    </submittedName>
</protein>
<dbReference type="PROSITE" id="PS50297">
    <property type="entry name" value="ANK_REP_REGION"/>
    <property type="match status" value="1"/>
</dbReference>
<evidence type="ECO:0000256" key="1">
    <source>
        <dbReference type="ARBA" id="ARBA00022737"/>
    </source>
</evidence>
<evidence type="ECO:0000256" key="2">
    <source>
        <dbReference type="ARBA" id="ARBA00023043"/>
    </source>
</evidence>
<feature type="compositionally biased region" description="Acidic residues" evidence="4">
    <location>
        <begin position="971"/>
        <end position="989"/>
    </location>
</feature>
<evidence type="ECO:0000256" key="3">
    <source>
        <dbReference type="PROSITE-ProRule" id="PRU00023"/>
    </source>
</evidence>
<feature type="compositionally biased region" description="Polar residues" evidence="4">
    <location>
        <begin position="23"/>
        <end position="36"/>
    </location>
</feature>
<evidence type="ECO:0000313" key="7">
    <source>
        <dbReference type="Proteomes" id="UP000626109"/>
    </source>
</evidence>
<dbReference type="Proteomes" id="UP000626109">
    <property type="component" value="Unassembled WGS sequence"/>
</dbReference>
<dbReference type="GO" id="GO:0010468">
    <property type="term" value="P:regulation of gene expression"/>
    <property type="evidence" value="ECO:0007669"/>
    <property type="project" value="TreeGrafter"/>
</dbReference>
<feature type="repeat" description="ANK" evidence="3">
    <location>
        <begin position="1081"/>
        <end position="1116"/>
    </location>
</feature>
<feature type="transmembrane region" description="Helical" evidence="5">
    <location>
        <begin position="1190"/>
        <end position="1212"/>
    </location>
</feature>
<keyword evidence="1" id="KW-0677">Repeat</keyword>
<evidence type="ECO:0000256" key="4">
    <source>
        <dbReference type="SAM" id="MobiDB-lite"/>
    </source>
</evidence>
<dbReference type="PROSITE" id="PS50088">
    <property type="entry name" value="ANK_REPEAT"/>
    <property type="match status" value="2"/>
</dbReference>
<keyword evidence="2 3" id="KW-0040">ANK repeat</keyword>
<feature type="region of interest" description="Disordered" evidence="4">
    <location>
        <begin position="74"/>
        <end position="97"/>
    </location>
</feature>
<feature type="compositionally biased region" description="Polar residues" evidence="4">
    <location>
        <begin position="79"/>
        <end position="92"/>
    </location>
</feature>
<sequence>MGCQDGHREANSFAVLLGREKQSPGTPTSPKVQKSDWSMRPSDNVARCAEALQENTFNLQDGHREANSFAVLLGREKQSPGTPTSPKVQKSDWSMRPSDNVARCAEALQENTFNLQDGHREANSFAVLLGREKQSPGTPTSPKVQKSDWSMRPSDNVARAKHCATTAVGRTKIRCAVIVGSGPIGHRRLSIVNARQHASSPDGRSERRRSRILSLDRVVLSEVAGGAEGGGGSAGNIASTGEANTPPKSTHRRLSVLSTGGCVGPSRLTSGEAPISGNSARRRFSVVRISGDSVKGSMEAVGAKTGNTPHENTHRRLSVLRSGGFDGPSTATAGEAHISGDKTRRRLSVVRIGDADDSRSVKGKASAPRKNTLMRYMSSSGIVDSGSRVNADEATISGNNSCRRLSVVSVGNCGASFSVSNSGVSSGGKSTHRRLSVSCGDSTAESPTTRRISASSMDSTFSQGSVLSLSQIGNPVISTRSRRASMQTPDCDLDAQSLVIEGLCLAAFNKATIVDGDSDSSSGFGSSSGEEDMGDVPESFFCLAENRVDDGAQARRAAMVTGPLAGRFAVHDAFPMFVLPIASLLRFEKLRFFEELMCDGELLEFIPGMSVVYVTHQRSGDKHPESQQRQLSVLQAALGNLRLGKSKVLGLGHLERRSGTEQRMEQSYSPDDLAELAAAAGADGDSFIWIDFCCMPQASAIASSTGENEPSTTDQDFGCNRKSAVRPGAPVLGPTFDNLLGVAERPCRPSLPGDIVSVETSNASCSHGAADLSLSFTSGMLENSDLPRTLAEPSKGKSKVQGLQTTNTKEFSYVRRVMKAKLLLVRQRAFVRAMSSVPSFIERCKYFMILAPPDAHPERTDARLSYESLRSQGWHRLECTARALSLHDARMLLVQDEHVLLTLHSQDFLFQPSCVGAFEDKKQHARVSKILRAMVEQKREDYIHKGRLTDYRMLVATEQLLLRGARRSSDGDSDNSDDTDNSDDSDDSDSGQHLGGEHRCLRRGGKNTRGRHSAAERVWDFLRLYGLVGPHRPDDRGLTALHYAAVSGNQQVLADLGALKAGLETCAEENLRDEESWPCCVGMTALHICAHFNPTRASEALRCLLSLGAEVNARDHQLWTPLMHCCVSGNLKAARTVAACCFPIQIVFNGSVMCHLTLVGIYIVIWVPARKYHGCSAHVCGCLVDDLQPFLSTCFIADGAFVFPVIVGLAIACCF</sequence>
<evidence type="ECO:0000256" key="5">
    <source>
        <dbReference type="SAM" id="Phobius"/>
    </source>
</evidence>
<dbReference type="Pfam" id="PF12796">
    <property type="entry name" value="Ank_2"/>
    <property type="match status" value="1"/>
</dbReference>
<evidence type="ECO:0000313" key="6">
    <source>
        <dbReference type="EMBL" id="CAE8738057.1"/>
    </source>
</evidence>
<dbReference type="EMBL" id="CAJNNW010036876">
    <property type="protein sequence ID" value="CAE8738057.1"/>
    <property type="molecule type" value="Genomic_DNA"/>
</dbReference>
<dbReference type="SMART" id="SM00248">
    <property type="entry name" value="ANK"/>
    <property type="match status" value="3"/>
</dbReference>
<feature type="transmembrane region" description="Helical" evidence="5">
    <location>
        <begin position="1146"/>
        <end position="1169"/>
    </location>
</feature>
<feature type="compositionally biased region" description="Polar residues" evidence="4">
    <location>
        <begin position="135"/>
        <end position="148"/>
    </location>
</feature>
<feature type="region of interest" description="Disordered" evidence="4">
    <location>
        <begin position="1"/>
        <end position="41"/>
    </location>
</feature>
<feature type="region of interest" description="Disordered" evidence="4">
    <location>
        <begin position="322"/>
        <end position="342"/>
    </location>
</feature>
<proteinExistence type="predicted"/>
<gene>
    <name evidence="6" type="ORF">PGLA2088_LOCUS49027</name>
</gene>
<dbReference type="PANTHER" id="PTHR24124">
    <property type="entry name" value="ANKYRIN REPEAT FAMILY A"/>
    <property type="match status" value="1"/>
</dbReference>
<dbReference type="InterPro" id="IPR002110">
    <property type="entry name" value="Ankyrin_rpt"/>
</dbReference>
<comment type="caution">
    <text evidence="6">The sequence shown here is derived from an EMBL/GenBank/DDBJ whole genome shotgun (WGS) entry which is preliminary data.</text>
</comment>
<dbReference type="GO" id="GO:0005634">
    <property type="term" value="C:nucleus"/>
    <property type="evidence" value="ECO:0007669"/>
    <property type="project" value="TreeGrafter"/>
</dbReference>
<dbReference type="SUPFAM" id="SSF48403">
    <property type="entry name" value="Ankyrin repeat"/>
    <property type="match status" value="1"/>
</dbReference>
<dbReference type="AlphaFoldDB" id="A0A813LTS9"/>
<reference evidence="6" key="1">
    <citation type="submission" date="2021-02" db="EMBL/GenBank/DDBJ databases">
        <authorList>
            <person name="Dougan E. K."/>
            <person name="Rhodes N."/>
            <person name="Thang M."/>
            <person name="Chan C."/>
        </authorList>
    </citation>
    <scope>NUCLEOTIDE SEQUENCE</scope>
</reference>
<keyword evidence="5" id="KW-0472">Membrane</keyword>
<dbReference type="PRINTS" id="PR01415">
    <property type="entry name" value="ANKYRIN"/>
</dbReference>
<feature type="region of interest" description="Disordered" evidence="4">
    <location>
        <begin position="965"/>
        <end position="1008"/>
    </location>
</feature>
<feature type="compositionally biased region" description="Basic and acidic residues" evidence="4">
    <location>
        <begin position="1"/>
        <end position="10"/>
    </location>
</feature>
<organism evidence="6 7">
    <name type="scientific">Polarella glacialis</name>
    <name type="common">Dinoflagellate</name>
    <dbReference type="NCBI Taxonomy" id="89957"/>
    <lineage>
        <taxon>Eukaryota</taxon>
        <taxon>Sar</taxon>
        <taxon>Alveolata</taxon>
        <taxon>Dinophyceae</taxon>
        <taxon>Suessiales</taxon>
        <taxon>Suessiaceae</taxon>
        <taxon>Polarella</taxon>
    </lineage>
</organism>
<keyword evidence="5" id="KW-1133">Transmembrane helix</keyword>
<dbReference type="InterPro" id="IPR036770">
    <property type="entry name" value="Ankyrin_rpt-contain_sf"/>
</dbReference>
<dbReference type="Gene3D" id="1.25.40.20">
    <property type="entry name" value="Ankyrin repeat-containing domain"/>
    <property type="match status" value="1"/>
</dbReference>
<feature type="compositionally biased region" description="Polar residues" evidence="4">
    <location>
        <begin position="439"/>
        <end position="457"/>
    </location>
</feature>
<feature type="repeat" description="ANK" evidence="3">
    <location>
        <begin position="1036"/>
        <end position="1074"/>
    </location>
</feature>